<name>A0A8H6VZJ8_MYCCL</name>
<evidence type="ECO:0000313" key="2">
    <source>
        <dbReference type="EMBL" id="KAF7293919.1"/>
    </source>
</evidence>
<dbReference type="AlphaFoldDB" id="A0A8H6VZJ8"/>
<proteinExistence type="predicted"/>
<sequence length="208" mass="23177">MTEDGQRAAKPARRRQSTWRAWRATSCLGTMPTVLMHDEGVAKGGFACGVDAEGAQELRRRGGGAMPRTSYQACPRSPAPPTRTRPTCLTNLSILPLRAAYIHIHIPRRGHVVVVCGVGHSLFSPNTHAHTTASRRLVTAQMLRWMPKRDEATAAAEEMSDDTQTQGWREYVRRDNHKRSNHGRLVFFECREPEDRVEQPGMGVIAGL</sequence>
<dbReference type="EMBL" id="JACAZE010000020">
    <property type="protein sequence ID" value="KAF7293919.1"/>
    <property type="molecule type" value="Genomic_DNA"/>
</dbReference>
<keyword evidence="3" id="KW-1185">Reference proteome</keyword>
<comment type="caution">
    <text evidence="2">The sequence shown here is derived from an EMBL/GenBank/DDBJ whole genome shotgun (WGS) entry which is preliminary data.</text>
</comment>
<feature type="region of interest" description="Disordered" evidence="1">
    <location>
        <begin position="59"/>
        <end position="85"/>
    </location>
</feature>
<dbReference type="Proteomes" id="UP000613580">
    <property type="component" value="Unassembled WGS sequence"/>
</dbReference>
<gene>
    <name evidence="2" type="ORF">HMN09_01188400</name>
</gene>
<evidence type="ECO:0000256" key="1">
    <source>
        <dbReference type="SAM" id="MobiDB-lite"/>
    </source>
</evidence>
<reference evidence="2" key="1">
    <citation type="submission" date="2020-05" db="EMBL/GenBank/DDBJ databases">
        <title>Mycena genomes resolve the evolution of fungal bioluminescence.</title>
        <authorList>
            <person name="Tsai I.J."/>
        </authorList>
    </citation>
    <scope>NUCLEOTIDE SEQUENCE</scope>
    <source>
        <strain evidence="2">110903Hualien_Pintung</strain>
    </source>
</reference>
<protein>
    <submittedName>
        <fullName evidence="2">Uncharacterized protein</fullName>
    </submittedName>
</protein>
<organism evidence="2 3">
    <name type="scientific">Mycena chlorophos</name>
    <name type="common">Agaric fungus</name>
    <name type="synonym">Agaricus chlorophos</name>
    <dbReference type="NCBI Taxonomy" id="658473"/>
    <lineage>
        <taxon>Eukaryota</taxon>
        <taxon>Fungi</taxon>
        <taxon>Dikarya</taxon>
        <taxon>Basidiomycota</taxon>
        <taxon>Agaricomycotina</taxon>
        <taxon>Agaricomycetes</taxon>
        <taxon>Agaricomycetidae</taxon>
        <taxon>Agaricales</taxon>
        <taxon>Marasmiineae</taxon>
        <taxon>Mycenaceae</taxon>
        <taxon>Mycena</taxon>
    </lineage>
</organism>
<accession>A0A8H6VZJ8</accession>
<evidence type="ECO:0000313" key="3">
    <source>
        <dbReference type="Proteomes" id="UP000613580"/>
    </source>
</evidence>